<name>A0A917NWH7_9ACTN</name>
<dbReference type="InterPro" id="IPR050523">
    <property type="entry name" value="AKR_Detox_Biosynth"/>
</dbReference>
<dbReference type="PANTHER" id="PTHR43364:SF6">
    <property type="entry name" value="OXIDOREDUCTASE-RELATED"/>
    <property type="match status" value="1"/>
</dbReference>
<dbReference type="EMBL" id="BMQA01000019">
    <property type="protein sequence ID" value="GGJ35531.1"/>
    <property type="molecule type" value="Genomic_DNA"/>
</dbReference>
<accession>A0A917NWH7</accession>
<organism evidence="2 3">
    <name type="scientific">Streptomyces brasiliensis</name>
    <dbReference type="NCBI Taxonomy" id="1954"/>
    <lineage>
        <taxon>Bacteria</taxon>
        <taxon>Bacillati</taxon>
        <taxon>Actinomycetota</taxon>
        <taxon>Actinomycetes</taxon>
        <taxon>Kitasatosporales</taxon>
        <taxon>Streptomycetaceae</taxon>
        <taxon>Streptomyces</taxon>
    </lineage>
</organism>
<comment type="caution">
    <text evidence="2">The sequence shown here is derived from an EMBL/GenBank/DDBJ whole genome shotgun (WGS) entry which is preliminary data.</text>
</comment>
<dbReference type="Proteomes" id="UP000657574">
    <property type="component" value="Unassembled WGS sequence"/>
</dbReference>
<dbReference type="InterPro" id="IPR036812">
    <property type="entry name" value="NAD(P)_OxRdtase_dom_sf"/>
</dbReference>
<gene>
    <name evidence="2" type="ORF">GCM10010121_053460</name>
</gene>
<reference evidence="2" key="2">
    <citation type="submission" date="2020-09" db="EMBL/GenBank/DDBJ databases">
        <authorList>
            <person name="Sun Q."/>
            <person name="Ohkuma M."/>
        </authorList>
    </citation>
    <scope>NUCLEOTIDE SEQUENCE</scope>
    <source>
        <strain evidence="2">JCM 3086</strain>
    </source>
</reference>
<keyword evidence="3" id="KW-1185">Reference proteome</keyword>
<dbReference type="GO" id="GO:0005829">
    <property type="term" value="C:cytosol"/>
    <property type="evidence" value="ECO:0007669"/>
    <property type="project" value="TreeGrafter"/>
</dbReference>
<reference evidence="2" key="1">
    <citation type="journal article" date="2014" name="Int. J. Syst. Evol. Microbiol.">
        <title>Complete genome sequence of Corynebacterium casei LMG S-19264T (=DSM 44701T), isolated from a smear-ripened cheese.</title>
        <authorList>
            <consortium name="US DOE Joint Genome Institute (JGI-PGF)"/>
            <person name="Walter F."/>
            <person name="Albersmeier A."/>
            <person name="Kalinowski J."/>
            <person name="Ruckert C."/>
        </authorList>
    </citation>
    <scope>NUCLEOTIDE SEQUENCE</scope>
    <source>
        <strain evidence="2">JCM 3086</strain>
    </source>
</reference>
<protein>
    <submittedName>
        <fullName evidence="2">NADP-dependent aryl-alcohol dehydrogenase</fullName>
    </submittedName>
</protein>
<dbReference type="SUPFAM" id="SSF51430">
    <property type="entry name" value="NAD(P)-linked oxidoreductase"/>
    <property type="match status" value="1"/>
</dbReference>
<evidence type="ECO:0000313" key="2">
    <source>
        <dbReference type="EMBL" id="GGJ35531.1"/>
    </source>
</evidence>
<evidence type="ECO:0000259" key="1">
    <source>
        <dbReference type="Pfam" id="PF00248"/>
    </source>
</evidence>
<sequence>MTSPTGTRLLISDPYVLGGNVFGWTADKSESMAVLDAYADAGGQMIDTADVYSEWVPGHVGGESERIVGAWLAKRGNRDRVRIATKVGQLKSAPGLSRASVRAGVEGSLRRLGTDHIDVYFAHFDDPDTPLEETMSALDELVREGKVGHLAASNYAPDRLAEALDIAAANGWASFDVYQAHYNLVRRARFETDYRDLLLTRGVPVLAYYSLAQGFLTGKYRDGADDSGTARTASALRHLDERGRAVLAVLDDVSAAHRVSPAAVALAWLREQPSVAAPVASARTVAQLKELEQVRGLRLADDEISALTRASA</sequence>
<dbReference type="AlphaFoldDB" id="A0A917NWH7"/>
<dbReference type="PANTHER" id="PTHR43364">
    <property type="entry name" value="NADH-SPECIFIC METHYLGLYOXAL REDUCTASE-RELATED"/>
    <property type="match status" value="1"/>
</dbReference>
<dbReference type="InterPro" id="IPR023210">
    <property type="entry name" value="NADP_OxRdtase_dom"/>
</dbReference>
<dbReference type="Pfam" id="PF00248">
    <property type="entry name" value="Aldo_ket_red"/>
    <property type="match status" value="1"/>
</dbReference>
<proteinExistence type="predicted"/>
<dbReference type="Gene3D" id="3.20.20.100">
    <property type="entry name" value="NADP-dependent oxidoreductase domain"/>
    <property type="match status" value="1"/>
</dbReference>
<dbReference type="CDD" id="cd19081">
    <property type="entry name" value="AKR_AKR9C1"/>
    <property type="match status" value="1"/>
</dbReference>
<feature type="domain" description="NADP-dependent oxidoreductase" evidence="1">
    <location>
        <begin position="16"/>
        <end position="310"/>
    </location>
</feature>
<evidence type="ECO:0000313" key="3">
    <source>
        <dbReference type="Proteomes" id="UP000657574"/>
    </source>
</evidence>